<accession>A0AAI8VLU7</accession>
<feature type="compositionally biased region" description="Low complexity" evidence="1">
    <location>
        <begin position="107"/>
        <end position="123"/>
    </location>
</feature>
<feature type="compositionally biased region" description="Basic and acidic residues" evidence="1">
    <location>
        <begin position="95"/>
        <end position="106"/>
    </location>
</feature>
<dbReference type="Proteomes" id="UP001295740">
    <property type="component" value="Unassembled WGS sequence"/>
</dbReference>
<feature type="compositionally biased region" description="Basic and acidic residues" evidence="1">
    <location>
        <begin position="796"/>
        <end position="805"/>
    </location>
</feature>
<dbReference type="PROSITE" id="PS50108">
    <property type="entry name" value="CRIB"/>
    <property type="match status" value="1"/>
</dbReference>
<feature type="compositionally biased region" description="Low complexity" evidence="1">
    <location>
        <begin position="82"/>
        <end position="94"/>
    </location>
</feature>
<evidence type="ECO:0000313" key="4">
    <source>
        <dbReference type="Proteomes" id="UP001295740"/>
    </source>
</evidence>
<reference evidence="3" key="1">
    <citation type="submission" date="2023-10" db="EMBL/GenBank/DDBJ databases">
        <authorList>
            <person name="Hackl T."/>
        </authorList>
    </citation>
    <scope>NUCLEOTIDE SEQUENCE</scope>
</reference>
<feature type="compositionally biased region" description="Polar residues" evidence="1">
    <location>
        <begin position="282"/>
        <end position="298"/>
    </location>
</feature>
<feature type="region of interest" description="Disordered" evidence="1">
    <location>
        <begin position="600"/>
        <end position="632"/>
    </location>
</feature>
<comment type="caution">
    <text evidence="3">The sequence shown here is derived from an EMBL/GenBank/DDBJ whole genome shotgun (WGS) entry which is preliminary data.</text>
</comment>
<feature type="compositionally biased region" description="Polar residues" evidence="1">
    <location>
        <begin position="774"/>
        <end position="795"/>
    </location>
</feature>
<gene>
    <name evidence="3" type="ORF">KHLLAP_LOCUS7410</name>
</gene>
<evidence type="ECO:0000259" key="2">
    <source>
        <dbReference type="PROSITE" id="PS50108"/>
    </source>
</evidence>
<feature type="region of interest" description="Disordered" evidence="1">
    <location>
        <begin position="762"/>
        <end position="834"/>
    </location>
</feature>
<sequence length="834" mass="92092">MFSPAPAIPSRNAARRPAMNDRALPTSHSARPYMTSAPTHQVNRSISDVFEPALDGPPSPESIRAFSKQMKRASNVDKRRSAMTTSSGSSSRRSTLSDRRSWDRGLESLSLSRELSERSTSGGMPPRDRPESMQLFGKAIFNRRGKLRRETSDEGPSSSSLLSSAEPPMDSGSALPRDQRFIQAMFARRRTMRPEAGESQRKLQISGPYNFQHVSHAQKESLPNLESVSRRELASELSSMRPRRTTDASIISIQPDQLRITGLPSDVLRAQQDPSVGLNAGPSAQDQVNIAQSRQKTLPPTPPSPRRFTRRIPSLDNIRRSPPRPPRSPTSNAQASPVSPPPRTSSRASMRYDGFDPLSTTTLERPMTSAGFRQPQPFVPPSPEASRDSDTPEQDTVDDFVFSHAISTPDDVAWPLTMTGFPFPLADVPEEEELTRPSRMSITSNHSSLRGSVSVPLLRQMSLTQTAQRPPSSASETLGRFDLFAAQRALQAGICEEDEVEDLMRDNWEDDIDYCYDHAAEADCEYAWERPSCDMTREDRCDDNGAVRSRMDPRGSSCPVSSKMLSPVGIDVPALSPASQFSNGTQHEAVTPSALTVPAASNFSLPRRDSSAQLRRGDDQSLSRGSSFKESHGFNLSPSLLIPNDYQQQMLQYEREEYELDDEYLSSQFAKNVTLRSSASTTDSTLSEHSMTSSRHKSIASTSTAFTRWTGSSTSSFLQVHVEDLQTMVSKPHVDSDHIAVAANLETLPEAEAEAPALAPFSRQDSTREAGHNRAQSEANLLFKNSRNATTTTTADAKHSREPVKTRRRARTTSRSHNNAAPQFALFPPVSNRF</sequence>
<dbReference type="InterPro" id="IPR000095">
    <property type="entry name" value="CRIB_dom"/>
</dbReference>
<proteinExistence type="predicted"/>
<dbReference type="AlphaFoldDB" id="A0AAI8VLU7"/>
<evidence type="ECO:0000256" key="1">
    <source>
        <dbReference type="SAM" id="MobiDB-lite"/>
    </source>
</evidence>
<evidence type="ECO:0000313" key="3">
    <source>
        <dbReference type="EMBL" id="CAJ2506942.1"/>
    </source>
</evidence>
<keyword evidence="4" id="KW-1185">Reference proteome</keyword>
<feature type="region of interest" description="Disordered" evidence="1">
    <location>
        <begin position="273"/>
        <end position="395"/>
    </location>
</feature>
<protein>
    <submittedName>
        <fullName evidence="3">Uu.00g081280.m01.CDS01</fullName>
    </submittedName>
</protein>
<feature type="domain" description="CRIB" evidence="2">
    <location>
        <begin position="205"/>
        <end position="218"/>
    </location>
</feature>
<name>A0AAI8VLU7_9PEZI</name>
<organism evidence="3 4">
    <name type="scientific">Anthostomella pinea</name>
    <dbReference type="NCBI Taxonomy" id="933095"/>
    <lineage>
        <taxon>Eukaryota</taxon>
        <taxon>Fungi</taxon>
        <taxon>Dikarya</taxon>
        <taxon>Ascomycota</taxon>
        <taxon>Pezizomycotina</taxon>
        <taxon>Sordariomycetes</taxon>
        <taxon>Xylariomycetidae</taxon>
        <taxon>Xylariales</taxon>
        <taxon>Xylariaceae</taxon>
        <taxon>Anthostomella</taxon>
    </lineage>
</organism>
<feature type="region of interest" description="Disordered" evidence="1">
    <location>
        <begin position="1"/>
        <end position="177"/>
    </location>
</feature>
<feature type="compositionally biased region" description="Basic and acidic residues" evidence="1">
    <location>
        <begin position="606"/>
        <end position="632"/>
    </location>
</feature>
<feature type="region of interest" description="Disordered" evidence="1">
    <location>
        <begin position="676"/>
        <end position="698"/>
    </location>
</feature>
<feature type="compositionally biased region" description="Polar residues" evidence="1">
    <location>
        <begin position="36"/>
        <end position="46"/>
    </location>
</feature>
<dbReference type="EMBL" id="CAUWAG010000010">
    <property type="protein sequence ID" value="CAJ2506942.1"/>
    <property type="molecule type" value="Genomic_DNA"/>
</dbReference>